<keyword evidence="6" id="KW-1133">Transmembrane helix</keyword>
<evidence type="ECO:0000256" key="1">
    <source>
        <dbReference type="ARBA" id="ARBA00005189"/>
    </source>
</evidence>
<dbReference type="InterPro" id="IPR002123">
    <property type="entry name" value="Plipid/glycerol_acylTrfase"/>
</dbReference>
<feature type="transmembrane region" description="Helical" evidence="6">
    <location>
        <begin position="23"/>
        <end position="47"/>
    </location>
</feature>
<dbReference type="Proteomes" id="UP000443843">
    <property type="component" value="Unassembled WGS sequence"/>
</dbReference>
<keyword evidence="5 8" id="KW-0012">Acyltransferase</keyword>
<sequence>MQAWTSGDEPQPARPGLAGRIRFWARALPAGAMIFGGLGLLLVLRLFERLFCGQQRPVTGRLVQLVCKGFYRIIGMEFRVTGQPMPEGGAVVANHASWLDIFTLNAAQRIYFVSKAEVAGWFGIGWLARATGTIFINRDRREARSQTEVFRERLSLGHRLLFFPEGTSTDGMRVLPFKTTLFAAFFEPALRQTLFVQPVTVVYHAPEGEDPRFYGWWGDMSFGAALVKALSQAPQGRVEVIWHPPLRVADFADRKALAARAEAVVRGGMPAERRIT</sequence>
<dbReference type="GO" id="GO:0006654">
    <property type="term" value="P:phosphatidic acid biosynthetic process"/>
    <property type="evidence" value="ECO:0007669"/>
    <property type="project" value="TreeGrafter"/>
</dbReference>
<evidence type="ECO:0000313" key="9">
    <source>
        <dbReference type="Proteomes" id="UP000443843"/>
    </source>
</evidence>
<dbReference type="CDD" id="cd07989">
    <property type="entry name" value="LPLAT_AGPAT-like"/>
    <property type="match status" value="1"/>
</dbReference>
<evidence type="ECO:0000256" key="3">
    <source>
        <dbReference type="ARBA" id="ARBA00022679"/>
    </source>
</evidence>
<proteinExistence type="predicted"/>
<keyword evidence="9" id="KW-1185">Reference proteome</keyword>
<keyword evidence="4" id="KW-0443">Lipid metabolism</keyword>
<evidence type="ECO:0000256" key="5">
    <source>
        <dbReference type="ARBA" id="ARBA00023315"/>
    </source>
</evidence>
<comment type="caution">
    <text evidence="8">The sequence shown here is derived from an EMBL/GenBank/DDBJ whole genome shotgun (WGS) entry which is preliminary data.</text>
</comment>
<accession>A0A844W3R7</accession>
<gene>
    <name evidence="8" type="ORF">GLS40_05435</name>
</gene>
<dbReference type="AlphaFoldDB" id="A0A844W3R7"/>
<keyword evidence="6" id="KW-0812">Transmembrane</keyword>
<dbReference type="GO" id="GO:0003841">
    <property type="term" value="F:1-acylglycerol-3-phosphate O-acyltransferase activity"/>
    <property type="evidence" value="ECO:0007669"/>
    <property type="project" value="TreeGrafter"/>
</dbReference>
<dbReference type="Pfam" id="PF01553">
    <property type="entry name" value="Acyltransferase"/>
    <property type="match status" value="1"/>
</dbReference>
<dbReference type="SMART" id="SM00563">
    <property type="entry name" value="PlsC"/>
    <property type="match status" value="1"/>
</dbReference>
<dbReference type="PANTHER" id="PTHR10434">
    <property type="entry name" value="1-ACYL-SN-GLYCEROL-3-PHOSPHATE ACYLTRANSFERASE"/>
    <property type="match status" value="1"/>
</dbReference>
<keyword evidence="3 8" id="KW-0808">Transferase</keyword>
<organism evidence="8 9">
    <name type="scientific">Pseudooceanicola pacificus</name>
    <dbReference type="NCBI Taxonomy" id="2676438"/>
    <lineage>
        <taxon>Bacteria</taxon>
        <taxon>Pseudomonadati</taxon>
        <taxon>Pseudomonadota</taxon>
        <taxon>Alphaproteobacteria</taxon>
        <taxon>Rhodobacterales</taxon>
        <taxon>Paracoccaceae</taxon>
        <taxon>Pseudooceanicola</taxon>
    </lineage>
</organism>
<evidence type="ECO:0000259" key="7">
    <source>
        <dbReference type="SMART" id="SM00563"/>
    </source>
</evidence>
<dbReference type="EMBL" id="WNXQ01000002">
    <property type="protein sequence ID" value="MWB77461.1"/>
    <property type="molecule type" value="Genomic_DNA"/>
</dbReference>
<evidence type="ECO:0000256" key="2">
    <source>
        <dbReference type="ARBA" id="ARBA00022516"/>
    </source>
</evidence>
<feature type="domain" description="Phospholipid/glycerol acyltransferase" evidence="7">
    <location>
        <begin position="89"/>
        <end position="204"/>
    </location>
</feature>
<keyword evidence="2" id="KW-0444">Lipid biosynthesis</keyword>
<name>A0A844W3R7_9RHOB</name>
<dbReference type="SUPFAM" id="SSF69593">
    <property type="entry name" value="Glycerol-3-phosphate (1)-acyltransferase"/>
    <property type="match status" value="1"/>
</dbReference>
<evidence type="ECO:0000256" key="6">
    <source>
        <dbReference type="SAM" id="Phobius"/>
    </source>
</evidence>
<reference evidence="8 9" key="1">
    <citation type="submission" date="2019-11" db="EMBL/GenBank/DDBJ databases">
        <title>Pseudooceanicola pacifica sp. nov., isolated from deep-sea sediment of the Pacific Ocean.</title>
        <authorList>
            <person name="Lyu L."/>
        </authorList>
    </citation>
    <scope>NUCLEOTIDE SEQUENCE [LARGE SCALE GENOMIC DNA]</scope>
    <source>
        <strain evidence="8 9">216_PA32_1</strain>
    </source>
</reference>
<dbReference type="RefSeq" id="WP_160381714.1">
    <property type="nucleotide sequence ID" value="NZ_WNXQ01000002.1"/>
</dbReference>
<evidence type="ECO:0000256" key="4">
    <source>
        <dbReference type="ARBA" id="ARBA00023098"/>
    </source>
</evidence>
<comment type="pathway">
    <text evidence="1">Lipid metabolism.</text>
</comment>
<evidence type="ECO:0000313" key="8">
    <source>
        <dbReference type="EMBL" id="MWB77461.1"/>
    </source>
</evidence>
<protein>
    <submittedName>
        <fullName evidence="8">1-acyl-sn-glycerol-3-phosphate acyltransferase</fullName>
    </submittedName>
</protein>
<dbReference type="PANTHER" id="PTHR10434:SF64">
    <property type="entry name" value="1-ACYL-SN-GLYCEROL-3-PHOSPHATE ACYLTRANSFERASE-RELATED"/>
    <property type="match status" value="1"/>
</dbReference>
<keyword evidence="6" id="KW-0472">Membrane</keyword>